<dbReference type="InterPro" id="IPR058512">
    <property type="entry name" value="DUF8199"/>
</dbReference>
<gene>
    <name evidence="1" type="ORF">OOZ35_01905</name>
</gene>
<keyword evidence="2" id="KW-1185">Reference proteome</keyword>
<proteinExistence type="predicted"/>
<evidence type="ECO:0000313" key="2">
    <source>
        <dbReference type="Proteomes" id="UP001149142"/>
    </source>
</evidence>
<dbReference type="NCBIfam" id="NF047658">
    <property type="entry name" value="HYC_CC_PP"/>
    <property type="match status" value="1"/>
</dbReference>
<protein>
    <recommendedName>
        <fullName evidence="3">Secreted protein</fullName>
    </recommendedName>
</protein>
<evidence type="ECO:0008006" key="3">
    <source>
        <dbReference type="Google" id="ProtNLM"/>
    </source>
</evidence>
<sequence>MRTKIIHSIFSILMAFLVLFSTFSFTVEKHYCGNKLVDTAIFTEVIRCYDTEVVADSCCKDDVEVIKGQDQLKVNTLDDLDFNTQFVFTAYLYAYISQAVSLPKQNIPHQYYSPPKLVVDLQVLHDVYII</sequence>
<dbReference type="RefSeq" id="WP_270004963.1">
    <property type="nucleotide sequence ID" value="NZ_CAXQEU010000038.1"/>
</dbReference>
<name>A0ABT4RWN1_9FLAO</name>
<comment type="caution">
    <text evidence="1">The sequence shown here is derived from an EMBL/GenBank/DDBJ whole genome shotgun (WGS) entry which is preliminary data.</text>
</comment>
<dbReference type="InterPro" id="IPR058060">
    <property type="entry name" value="HYC_CC_PP"/>
</dbReference>
<dbReference type="Proteomes" id="UP001149142">
    <property type="component" value="Unassembled WGS sequence"/>
</dbReference>
<organism evidence="1 2">
    <name type="scientific">Mesoflavibacter profundi</name>
    <dbReference type="NCBI Taxonomy" id="2708110"/>
    <lineage>
        <taxon>Bacteria</taxon>
        <taxon>Pseudomonadati</taxon>
        <taxon>Bacteroidota</taxon>
        <taxon>Flavobacteriia</taxon>
        <taxon>Flavobacteriales</taxon>
        <taxon>Flavobacteriaceae</taxon>
        <taxon>Mesoflavibacter</taxon>
    </lineage>
</organism>
<dbReference type="EMBL" id="JAPFGC010000002">
    <property type="protein sequence ID" value="MDA0176238.1"/>
    <property type="molecule type" value="Genomic_DNA"/>
</dbReference>
<dbReference type="Pfam" id="PF26622">
    <property type="entry name" value="DUF8199"/>
    <property type="match status" value="1"/>
</dbReference>
<evidence type="ECO:0000313" key="1">
    <source>
        <dbReference type="EMBL" id="MDA0176238.1"/>
    </source>
</evidence>
<reference evidence="1" key="1">
    <citation type="submission" date="2022-11" db="EMBL/GenBank/DDBJ databases">
        <title>Refractory cell wall polysaccharides provide important carbon source for microbial heterotrophs in the hadal ocean.</title>
        <authorList>
            <person name="Zhu X."/>
        </authorList>
    </citation>
    <scope>NUCLEOTIDE SEQUENCE</scope>
    <source>
        <strain evidence="1">MTRN7</strain>
    </source>
</reference>
<accession>A0ABT4RWN1</accession>